<reference evidence="3 4" key="1">
    <citation type="submission" date="2015-01" db="EMBL/GenBank/DDBJ databases">
        <title>Comparative genomics of the lactic acid bacteria isolated from the honey bee gut.</title>
        <authorList>
            <person name="Ellegaard K.M."/>
            <person name="Tamarit D."/>
            <person name="Javelind E."/>
            <person name="Olofsson T."/>
            <person name="Andersson S.G."/>
            <person name="Vasquez A."/>
        </authorList>
    </citation>
    <scope>NUCLEOTIDE SEQUENCE [LARGE SCALE GENOMIC DNA]</scope>
    <source>
        <strain evidence="3 4">Hma11</strain>
        <plasmid evidence="3">pHma11p1</plasmid>
    </source>
</reference>
<dbReference type="RefSeq" id="WP_046308243.1">
    <property type="nucleotide sequence ID" value="NZ_KQ034005.1"/>
</dbReference>
<keyword evidence="4" id="KW-1185">Reference proteome</keyword>
<feature type="transmembrane region" description="Helical" evidence="2">
    <location>
        <begin position="46"/>
        <end position="70"/>
    </location>
</feature>
<dbReference type="EMBL" id="JXLG01000016">
    <property type="protein sequence ID" value="KJY59618.1"/>
    <property type="molecule type" value="Genomic_DNA"/>
</dbReference>
<gene>
    <name evidence="3" type="ORF">JF72_14490</name>
</gene>
<keyword evidence="2" id="KW-1133">Transmembrane helix</keyword>
<dbReference type="Proteomes" id="UP000033682">
    <property type="component" value="Plasmid pHma11p1"/>
</dbReference>
<sequence length="105" mass="12588">MLKRKKGVLNKDKVRKIIDNIGFWSLIIAIIAINSVVWVTKKFHSMFLFWLLLSIAGVGVAIGLATRLWYFKDQLIEFKNNYYAKYFEEMEELKRQKRHEKIKKH</sequence>
<dbReference type="AlphaFoldDB" id="A0A0F4LMT6"/>
<evidence type="ECO:0000313" key="4">
    <source>
        <dbReference type="Proteomes" id="UP000033682"/>
    </source>
</evidence>
<protein>
    <submittedName>
        <fullName evidence="3">Uncharacterized protein</fullName>
    </submittedName>
</protein>
<accession>A0A0F4LMT6</accession>
<proteinExistence type="predicted"/>
<keyword evidence="1" id="KW-0175">Coiled coil</keyword>
<keyword evidence="2" id="KW-0472">Membrane</keyword>
<evidence type="ECO:0000313" key="3">
    <source>
        <dbReference type="EMBL" id="KJY59618.1"/>
    </source>
</evidence>
<name>A0A0F4LMT6_9LACO</name>
<feature type="coiled-coil region" evidence="1">
    <location>
        <begin position="76"/>
        <end position="103"/>
    </location>
</feature>
<keyword evidence="3" id="KW-0614">Plasmid</keyword>
<evidence type="ECO:0000256" key="1">
    <source>
        <dbReference type="SAM" id="Coils"/>
    </source>
</evidence>
<evidence type="ECO:0000256" key="2">
    <source>
        <dbReference type="SAM" id="Phobius"/>
    </source>
</evidence>
<feature type="transmembrane region" description="Helical" evidence="2">
    <location>
        <begin position="21"/>
        <end position="40"/>
    </location>
</feature>
<geneLocation type="plasmid" evidence="3">
    <name>pHma11p1</name>
</geneLocation>
<dbReference type="HOGENOM" id="CLU_2233013_0_0_9"/>
<comment type="caution">
    <text evidence="3">The sequence shown here is derived from an EMBL/GenBank/DDBJ whole genome shotgun (WGS) entry which is preliminary data.</text>
</comment>
<dbReference type="PATRIC" id="fig|303541.3.peg.19"/>
<organism evidence="3 4">
    <name type="scientific">Lactobacillus apis</name>
    <dbReference type="NCBI Taxonomy" id="303541"/>
    <lineage>
        <taxon>Bacteria</taxon>
        <taxon>Bacillati</taxon>
        <taxon>Bacillota</taxon>
        <taxon>Bacilli</taxon>
        <taxon>Lactobacillales</taxon>
        <taxon>Lactobacillaceae</taxon>
        <taxon>Lactobacillus</taxon>
    </lineage>
</organism>
<keyword evidence="2" id="KW-0812">Transmembrane</keyword>